<dbReference type="SMART" id="SM00179">
    <property type="entry name" value="EGF_CA"/>
    <property type="match status" value="11"/>
</dbReference>
<dbReference type="Proteomes" id="UP000321595">
    <property type="component" value="Chromosome"/>
</dbReference>
<dbReference type="InterPro" id="IPR018097">
    <property type="entry name" value="EGF_Ca-bd_CS"/>
</dbReference>
<dbReference type="PROSITE" id="PS01187">
    <property type="entry name" value="EGF_CA"/>
    <property type="match status" value="3"/>
</dbReference>
<gene>
    <name evidence="8" type="ORF">FRD01_13765</name>
</gene>
<evidence type="ECO:0000256" key="3">
    <source>
        <dbReference type="ARBA" id="ARBA00022737"/>
    </source>
</evidence>
<feature type="signal peptide" evidence="6">
    <location>
        <begin position="1"/>
        <end position="20"/>
    </location>
</feature>
<keyword evidence="5" id="KW-0325">Glycoprotein</keyword>
<keyword evidence="3" id="KW-0677">Repeat</keyword>
<evidence type="ECO:0000256" key="2">
    <source>
        <dbReference type="ARBA" id="ARBA00022729"/>
    </source>
</evidence>
<dbReference type="GO" id="GO:0005509">
    <property type="term" value="F:calcium ion binding"/>
    <property type="evidence" value="ECO:0007669"/>
    <property type="project" value="InterPro"/>
</dbReference>
<dbReference type="InterPro" id="IPR000152">
    <property type="entry name" value="EGF-type_Asp/Asn_hydroxyl_site"/>
</dbReference>
<organism evidence="8 9">
    <name type="scientific">Microvenator marinus</name>
    <dbReference type="NCBI Taxonomy" id="2600177"/>
    <lineage>
        <taxon>Bacteria</taxon>
        <taxon>Deltaproteobacteria</taxon>
        <taxon>Bradymonadales</taxon>
        <taxon>Microvenatoraceae</taxon>
        <taxon>Microvenator</taxon>
    </lineage>
</organism>
<dbReference type="PANTHER" id="PTHR24034">
    <property type="entry name" value="EGF-LIKE DOMAIN-CONTAINING PROTEIN"/>
    <property type="match status" value="1"/>
</dbReference>
<dbReference type="SMART" id="SM00539">
    <property type="entry name" value="NIDO"/>
    <property type="match status" value="1"/>
</dbReference>
<evidence type="ECO:0000313" key="8">
    <source>
        <dbReference type="EMBL" id="QED28276.1"/>
    </source>
</evidence>
<protein>
    <recommendedName>
        <fullName evidence="7">EGF-like domain-containing protein</fullName>
    </recommendedName>
</protein>
<dbReference type="RefSeq" id="WP_146960557.1">
    <property type="nucleotide sequence ID" value="NZ_CP042467.1"/>
</dbReference>
<sequence>MKFKSIVIGLIALGAGDALAADLVQCPSGGFGVPQRVTLIALDPLGALDDGGSLDDGGVAVDVSSVFPAGINISGNSYTTVYMNVNGNISFGSQYSTFTPVAIPGLDRPIIAPYFSDVDIRPINGGELYVCNDSANGRFIFTWDNVGYYDQKTDRTNSYQAILTFADPECGGIPTADIEFRYENLEWTTGDASDGTGGLGGSEAVAGIDAGDTINAVALPGSGTAAVLDLVNDTNANTLGVFRYRLAQGTLPSCGNGTLELCETCDEGVNNDNNGSCTLICQLNECGDGFAHFGVEVCDGDEISPGSDQCPTGYEGFPVCNNSAVSPDFNDTCTLSSPPAGCDDIDECTEGTDNCDALTTCVNNDGGFTCTSCPAGYSDVNGDGTECVDIDECADTANPVCDTLTTCSNTTGGFTCTACPDGYNDVNGDGTECVDIDECADTANPVCDALTTCSNTTGGFTCSACPDGYDDVNGDGTECVDIDECADTANPVCDALTTCTNTTGGFTCTACPAGYTDVNGDGTVCVDIDECADTANPVCDEVTTCTNTTGGFTCSACPDGYTDVNGDGTVCEDIDECADTANPVCDELSVCNNTEGGFVCGACPDGYNDINGDGSLCEDIDECADTENPVCDELTVCSNTDGGFECTACPDGYTDVNGDGTVCEDVDECADTENPVCDELTACSNTDGGFTCTACPDGYTDVNGDGTVCEDIDECADTENPVCDENVACNNTEGGFLCGACPDGYTDVNGDGTVCEDIDECVETETPVCGEGSECTNTEGGFECSECPDGYTDVNGDGTVCEDIDECEMVDICGEGGECVNTAGNYTCECDEGFVLDGAECVIDEDLVEDNTTQFVSGSGCSAAGNSSPGSALMLLLLGLVSVRVRRRVK</sequence>
<dbReference type="PROSITE" id="PS00010">
    <property type="entry name" value="ASX_HYDROXYL"/>
    <property type="match status" value="1"/>
</dbReference>
<dbReference type="EMBL" id="CP042467">
    <property type="protein sequence ID" value="QED28276.1"/>
    <property type="molecule type" value="Genomic_DNA"/>
</dbReference>
<name>A0A5B8XX50_9DELT</name>
<dbReference type="InterPro" id="IPR003886">
    <property type="entry name" value="NIDO_dom"/>
</dbReference>
<dbReference type="InterPro" id="IPR009030">
    <property type="entry name" value="Growth_fac_rcpt_cys_sf"/>
</dbReference>
<dbReference type="PROSITE" id="PS50026">
    <property type="entry name" value="EGF_3"/>
    <property type="match status" value="1"/>
</dbReference>
<dbReference type="AlphaFoldDB" id="A0A5B8XX50"/>
<dbReference type="InterPro" id="IPR024038">
    <property type="entry name" value="MYXO-CTERM"/>
</dbReference>
<keyword evidence="1" id="KW-0245">EGF-like domain</keyword>
<dbReference type="PANTHER" id="PTHR24034:SF204">
    <property type="entry name" value="ADHESION G PROTEIN-COUPLED RECEPTOR E1"/>
    <property type="match status" value="1"/>
</dbReference>
<dbReference type="FunFam" id="2.10.25.10:FF:000005">
    <property type="entry name" value="Fibrillin 2"/>
    <property type="match status" value="1"/>
</dbReference>
<dbReference type="FunFam" id="2.10.25.10:FF:000038">
    <property type="entry name" value="Fibrillin 2"/>
    <property type="match status" value="2"/>
</dbReference>
<feature type="chain" id="PRO_5022670283" description="EGF-like domain-containing protein" evidence="6">
    <location>
        <begin position="21"/>
        <end position="890"/>
    </location>
</feature>
<feature type="domain" description="EGF-like" evidence="7">
    <location>
        <begin position="803"/>
        <end position="840"/>
    </location>
</feature>
<dbReference type="CDD" id="cd00054">
    <property type="entry name" value="EGF_CA"/>
    <property type="match status" value="2"/>
</dbReference>
<keyword evidence="9" id="KW-1185">Reference proteome</keyword>
<dbReference type="SMART" id="SM00181">
    <property type="entry name" value="EGF"/>
    <property type="match status" value="11"/>
</dbReference>
<dbReference type="Pfam" id="PF06119">
    <property type="entry name" value="NIDO"/>
    <property type="match status" value="1"/>
</dbReference>
<dbReference type="Gene3D" id="2.10.25.10">
    <property type="entry name" value="Laminin"/>
    <property type="match status" value="11"/>
</dbReference>
<dbReference type="GO" id="GO:0007160">
    <property type="term" value="P:cell-matrix adhesion"/>
    <property type="evidence" value="ECO:0007669"/>
    <property type="project" value="InterPro"/>
</dbReference>
<dbReference type="OrthoDB" id="5514547at2"/>
<dbReference type="InterPro" id="IPR050751">
    <property type="entry name" value="ECM_structural_protein"/>
</dbReference>
<dbReference type="InterPro" id="IPR049883">
    <property type="entry name" value="NOTCH1_EGF-like"/>
</dbReference>
<accession>A0A5B8XX50</accession>
<proteinExistence type="predicted"/>
<keyword evidence="2 6" id="KW-0732">Signal</keyword>
<evidence type="ECO:0000256" key="4">
    <source>
        <dbReference type="ARBA" id="ARBA00023157"/>
    </source>
</evidence>
<dbReference type="NCBIfam" id="TIGR03901">
    <property type="entry name" value="MYXO-CTERM"/>
    <property type="match status" value="1"/>
</dbReference>
<evidence type="ECO:0000256" key="5">
    <source>
        <dbReference type="ARBA" id="ARBA00023180"/>
    </source>
</evidence>
<evidence type="ECO:0000256" key="1">
    <source>
        <dbReference type="ARBA" id="ARBA00022536"/>
    </source>
</evidence>
<dbReference type="InterPro" id="IPR017756">
    <property type="entry name" value="TM_Gly-Cys-Arg_CS"/>
</dbReference>
<evidence type="ECO:0000313" key="9">
    <source>
        <dbReference type="Proteomes" id="UP000321595"/>
    </source>
</evidence>
<dbReference type="NCBIfam" id="TIGR03382">
    <property type="entry name" value="GC_trans_RRR"/>
    <property type="match status" value="1"/>
</dbReference>
<dbReference type="SUPFAM" id="SSF57184">
    <property type="entry name" value="Growth factor receptor domain"/>
    <property type="match status" value="4"/>
</dbReference>
<evidence type="ECO:0000259" key="7">
    <source>
        <dbReference type="PROSITE" id="PS50026"/>
    </source>
</evidence>
<reference evidence="8 9" key="1">
    <citation type="submission" date="2019-08" db="EMBL/GenBank/DDBJ databases">
        <authorList>
            <person name="Liang Q."/>
        </authorList>
    </citation>
    <scope>NUCLEOTIDE SEQUENCE [LARGE SCALE GENOMIC DNA]</scope>
    <source>
        <strain evidence="8 9">V1718</strain>
    </source>
</reference>
<dbReference type="KEGG" id="bbae:FRD01_13765"/>
<dbReference type="Pfam" id="PF07645">
    <property type="entry name" value="EGF_CA"/>
    <property type="match status" value="11"/>
</dbReference>
<evidence type="ECO:0000256" key="6">
    <source>
        <dbReference type="SAM" id="SignalP"/>
    </source>
</evidence>
<dbReference type="InterPro" id="IPR000742">
    <property type="entry name" value="EGF"/>
</dbReference>
<keyword evidence="4" id="KW-1015">Disulfide bond</keyword>
<dbReference type="InterPro" id="IPR001881">
    <property type="entry name" value="EGF-like_Ca-bd_dom"/>
</dbReference>